<dbReference type="STRING" id="91360.SAMN05660330_00759"/>
<evidence type="ECO:0000259" key="7">
    <source>
        <dbReference type="Pfam" id="PF01435"/>
    </source>
</evidence>
<keyword evidence="9" id="KW-1185">Reference proteome</keyword>
<accession>A0A1H0LDR8</accession>
<comment type="cofactor">
    <cofactor evidence="6">
        <name>Zn(2+)</name>
        <dbReference type="ChEBI" id="CHEBI:29105"/>
    </cofactor>
    <text evidence="6">Binds 1 zinc ion per subunit.</text>
</comment>
<dbReference type="GO" id="GO:0051603">
    <property type="term" value="P:proteolysis involved in protein catabolic process"/>
    <property type="evidence" value="ECO:0007669"/>
    <property type="project" value="TreeGrafter"/>
</dbReference>
<reference evidence="8 9" key="1">
    <citation type="submission" date="2016-10" db="EMBL/GenBank/DDBJ databases">
        <authorList>
            <person name="de Groot N.N."/>
        </authorList>
    </citation>
    <scope>NUCLEOTIDE SEQUENCE [LARGE SCALE GENOMIC DNA]</scope>
    <source>
        <strain evidence="8 9">DSM 12130</strain>
    </source>
</reference>
<keyword evidence="4 6" id="KW-0862">Zinc</keyword>
<protein>
    <submittedName>
        <fullName evidence="8">Peptidase family M48</fullName>
    </submittedName>
</protein>
<organism evidence="8 9">
    <name type="scientific">Desulforhopalus singaporensis</name>
    <dbReference type="NCBI Taxonomy" id="91360"/>
    <lineage>
        <taxon>Bacteria</taxon>
        <taxon>Pseudomonadati</taxon>
        <taxon>Thermodesulfobacteriota</taxon>
        <taxon>Desulfobulbia</taxon>
        <taxon>Desulfobulbales</taxon>
        <taxon>Desulfocapsaceae</taxon>
        <taxon>Desulforhopalus</taxon>
    </lineage>
</organism>
<sequence length="270" mass="29152">MIKKFLPLFVAIVLTACTTSPTGRSQLMLISPQQAIVASEQAYQQALMPLQNQGKIDSNITTSGRVREITGKIVAQAVILFPHTSDWKWSVRVIDDPETVNAWCMAGGKMAIYTGLIDKLEATDDEIAQVMGHEISHALANHTAERMSMVLASQLGLMGVALALGDNQYKEAIIAGSSIAATTAITLPNSRTSESEADQIGIELAARAGYDPRAAGTLWEKMAKVGNGGPPQFLSTHPSPENRQKVLQGLAQEMMDYYRAPGKRPVHPLN</sequence>
<dbReference type="Gene3D" id="3.30.2010.10">
    <property type="entry name" value="Metalloproteases ('zincins'), catalytic domain"/>
    <property type="match status" value="1"/>
</dbReference>
<dbReference type="OrthoDB" id="9810445at2"/>
<evidence type="ECO:0000313" key="8">
    <source>
        <dbReference type="EMBL" id="SDO66120.1"/>
    </source>
</evidence>
<dbReference type="GO" id="GO:0004222">
    <property type="term" value="F:metalloendopeptidase activity"/>
    <property type="evidence" value="ECO:0007669"/>
    <property type="project" value="InterPro"/>
</dbReference>
<dbReference type="InterPro" id="IPR051156">
    <property type="entry name" value="Mito/Outer_Membr_Metalloprot"/>
</dbReference>
<evidence type="ECO:0000256" key="1">
    <source>
        <dbReference type="ARBA" id="ARBA00022670"/>
    </source>
</evidence>
<dbReference type="GO" id="GO:0046872">
    <property type="term" value="F:metal ion binding"/>
    <property type="evidence" value="ECO:0007669"/>
    <property type="project" value="UniProtKB-KW"/>
</dbReference>
<dbReference type="InterPro" id="IPR001915">
    <property type="entry name" value="Peptidase_M48"/>
</dbReference>
<keyword evidence="5 6" id="KW-0482">Metalloprotease</keyword>
<evidence type="ECO:0000256" key="2">
    <source>
        <dbReference type="ARBA" id="ARBA00022723"/>
    </source>
</evidence>
<gene>
    <name evidence="8" type="ORF">SAMN05660330_00759</name>
</gene>
<dbReference type="GO" id="GO:0016020">
    <property type="term" value="C:membrane"/>
    <property type="evidence" value="ECO:0007669"/>
    <property type="project" value="TreeGrafter"/>
</dbReference>
<dbReference type="Pfam" id="PF01435">
    <property type="entry name" value="Peptidase_M48"/>
    <property type="match status" value="1"/>
</dbReference>
<name>A0A1H0LDR8_9BACT</name>
<comment type="similarity">
    <text evidence="6">Belongs to the peptidase M48 family.</text>
</comment>
<evidence type="ECO:0000256" key="5">
    <source>
        <dbReference type="ARBA" id="ARBA00023049"/>
    </source>
</evidence>
<feature type="domain" description="Peptidase M48" evidence="7">
    <location>
        <begin position="66"/>
        <end position="249"/>
    </location>
</feature>
<evidence type="ECO:0000256" key="3">
    <source>
        <dbReference type="ARBA" id="ARBA00022801"/>
    </source>
</evidence>
<dbReference type="RefSeq" id="WP_092219937.1">
    <property type="nucleotide sequence ID" value="NZ_FNJI01000004.1"/>
</dbReference>
<dbReference type="EMBL" id="FNJI01000004">
    <property type="protein sequence ID" value="SDO66120.1"/>
    <property type="molecule type" value="Genomic_DNA"/>
</dbReference>
<keyword evidence="1 6" id="KW-0645">Protease</keyword>
<evidence type="ECO:0000313" key="9">
    <source>
        <dbReference type="Proteomes" id="UP000199073"/>
    </source>
</evidence>
<evidence type="ECO:0000256" key="4">
    <source>
        <dbReference type="ARBA" id="ARBA00022833"/>
    </source>
</evidence>
<dbReference type="PROSITE" id="PS51257">
    <property type="entry name" value="PROKAR_LIPOPROTEIN"/>
    <property type="match status" value="1"/>
</dbReference>
<dbReference type="PANTHER" id="PTHR22726">
    <property type="entry name" value="METALLOENDOPEPTIDASE OMA1"/>
    <property type="match status" value="1"/>
</dbReference>
<dbReference type="Proteomes" id="UP000199073">
    <property type="component" value="Unassembled WGS sequence"/>
</dbReference>
<dbReference type="AlphaFoldDB" id="A0A1H0LDR8"/>
<keyword evidence="3 6" id="KW-0378">Hydrolase</keyword>
<proteinExistence type="inferred from homology"/>
<dbReference type="CDD" id="cd07331">
    <property type="entry name" value="M48C_Oma1_like"/>
    <property type="match status" value="1"/>
</dbReference>
<evidence type="ECO:0000256" key="6">
    <source>
        <dbReference type="RuleBase" id="RU003983"/>
    </source>
</evidence>
<dbReference type="PANTHER" id="PTHR22726:SF1">
    <property type="entry name" value="METALLOENDOPEPTIDASE OMA1, MITOCHONDRIAL"/>
    <property type="match status" value="1"/>
</dbReference>
<keyword evidence="2" id="KW-0479">Metal-binding</keyword>